<proteinExistence type="predicted"/>
<dbReference type="AlphaFoldDB" id="H0HNL5"/>
<dbReference type="EMBL" id="AHAM01000058">
    <property type="protein sequence ID" value="EHK57668.1"/>
    <property type="molecule type" value="Genomic_DNA"/>
</dbReference>
<gene>
    <name evidence="1" type="ORF">MAXJ12_08689</name>
</gene>
<organism evidence="1 2">
    <name type="scientific">Mesorhizobium alhagi CCNWXJ12-2</name>
    <dbReference type="NCBI Taxonomy" id="1107882"/>
    <lineage>
        <taxon>Bacteria</taxon>
        <taxon>Pseudomonadati</taxon>
        <taxon>Pseudomonadota</taxon>
        <taxon>Alphaproteobacteria</taxon>
        <taxon>Hyphomicrobiales</taxon>
        <taxon>Phyllobacteriaceae</taxon>
        <taxon>Allomesorhizobium</taxon>
    </lineage>
</organism>
<dbReference type="Proteomes" id="UP000003250">
    <property type="component" value="Unassembled WGS sequence"/>
</dbReference>
<reference evidence="1 2" key="1">
    <citation type="journal article" date="2012" name="J. Bacteriol.">
        <title>Draft Genome Sequence of Mesorhizobium alhagi CCNWXJ12-2T, a Novel Salt-Resistant Species Isolated from the Desert of Northwestern China.</title>
        <authorList>
            <person name="Zhou M."/>
            <person name="Chen W."/>
            <person name="Chen H."/>
            <person name="Wei G."/>
        </authorList>
    </citation>
    <scope>NUCLEOTIDE SEQUENCE [LARGE SCALE GENOMIC DNA]</scope>
    <source>
        <strain evidence="1 2">CCNWXJ12-2</strain>
    </source>
</reference>
<sequence>MTPDTFVRTEDLATEEALRDLFSMGRDEEMPLCIPVCSGEWRSDEDRWRFFADPAWED</sequence>
<protein>
    <submittedName>
        <fullName evidence="1">Uncharacterized protein</fullName>
    </submittedName>
</protein>
<keyword evidence="2" id="KW-1185">Reference proteome</keyword>
<evidence type="ECO:0000313" key="2">
    <source>
        <dbReference type="Proteomes" id="UP000003250"/>
    </source>
</evidence>
<evidence type="ECO:0000313" key="1">
    <source>
        <dbReference type="EMBL" id="EHK57668.1"/>
    </source>
</evidence>
<dbReference type="RefSeq" id="WP_008835377.1">
    <property type="nucleotide sequence ID" value="NZ_AHAM01000058.1"/>
</dbReference>
<dbReference type="PATRIC" id="fig|1107882.3.peg.1696"/>
<name>H0HNL5_9HYPH</name>
<accession>H0HNL5</accession>